<proteinExistence type="predicted"/>
<dbReference type="InterPro" id="IPR017853">
    <property type="entry name" value="GH"/>
</dbReference>
<dbReference type="KEGG" id="pnd:Pla175_19430"/>
<evidence type="ECO:0000313" key="2">
    <source>
        <dbReference type="EMBL" id="QDU88565.1"/>
    </source>
</evidence>
<dbReference type="SUPFAM" id="SSF51445">
    <property type="entry name" value="(Trans)glycosidases"/>
    <property type="match status" value="1"/>
</dbReference>
<keyword evidence="3" id="KW-1185">Reference proteome</keyword>
<organism evidence="2 3">
    <name type="scientific">Pirellulimonas nuda</name>
    <dbReference type="NCBI Taxonomy" id="2528009"/>
    <lineage>
        <taxon>Bacteria</taxon>
        <taxon>Pseudomonadati</taxon>
        <taxon>Planctomycetota</taxon>
        <taxon>Planctomycetia</taxon>
        <taxon>Pirellulales</taxon>
        <taxon>Lacipirellulaceae</taxon>
        <taxon>Pirellulimonas</taxon>
    </lineage>
</organism>
<protein>
    <recommendedName>
        <fullName evidence="4">Glycoside hydrolase family 42 N-terminal domain-containing protein</fullName>
    </recommendedName>
</protein>
<reference evidence="2 3" key="1">
    <citation type="submission" date="2019-02" db="EMBL/GenBank/DDBJ databases">
        <title>Deep-cultivation of Planctomycetes and their phenomic and genomic characterization uncovers novel biology.</title>
        <authorList>
            <person name="Wiegand S."/>
            <person name="Jogler M."/>
            <person name="Boedeker C."/>
            <person name="Pinto D."/>
            <person name="Vollmers J."/>
            <person name="Rivas-Marin E."/>
            <person name="Kohn T."/>
            <person name="Peeters S.H."/>
            <person name="Heuer A."/>
            <person name="Rast P."/>
            <person name="Oberbeckmann S."/>
            <person name="Bunk B."/>
            <person name="Jeske O."/>
            <person name="Meyerdierks A."/>
            <person name="Storesund J.E."/>
            <person name="Kallscheuer N."/>
            <person name="Luecker S."/>
            <person name="Lage O.M."/>
            <person name="Pohl T."/>
            <person name="Merkel B.J."/>
            <person name="Hornburger P."/>
            <person name="Mueller R.-W."/>
            <person name="Bruemmer F."/>
            <person name="Labrenz M."/>
            <person name="Spormann A.M."/>
            <person name="Op den Camp H."/>
            <person name="Overmann J."/>
            <person name="Amann R."/>
            <person name="Jetten M.S.M."/>
            <person name="Mascher T."/>
            <person name="Medema M.H."/>
            <person name="Devos D.P."/>
            <person name="Kaster A.-K."/>
            <person name="Ovreas L."/>
            <person name="Rohde M."/>
            <person name="Galperin M.Y."/>
            <person name="Jogler C."/>
        </authorList>
    </citation>
    <scope>NUCLEOTIDE SEQUENCE [LARGE SCALE GENOMIC DNA]</scope>
    <source>
        <strain evidence="2 3">Pla175</strain>
    </source>
</reference>
<evidence type="ECO:0008006" key="4">
    <source>
        <dbReference type="Google" id="ProtNLM"/>
    </source>
</evidence>
<evidence type="ECO:0000313" key="3">
    <source>
        <dbReference type="Proteomes" id="UP000317429"/>
    </source>
</evidence>
<name>A0A518DAQ4_9BACT</name>
<dbReference type="EMBL" id="CP036291">
    <property type="protein sequence ID" value="QDU88565.1"/>
    <property type="molecule type" value="Genomic_DNA"/>
</dbReference>
<dbReference type="AlphaFoldDB" id="A0A518DAQ4"/>
<dbReference type="Proteomes" id="UP000317429">
    <property type="component" value="Chromosome"/>
</dbReference>
<sequence>MALFPDTLRSPRRTGASFPWFAPQRTRLARGFHVAVLLALTLAHSPAIGGERLPATASAGGPVIGSQQAVTDWAFQAKADAFTPDALLDLRRLNEANSGQSGFVRLSADGSSFVLGDGSPVRFWAIGSEALRRPSGADDARWQEALQRHCRFLAKRGVNMVRLHLTIADTSEGASIDEVDSETLEGVFRFVAAAKSNGIYLTISPYYANHRTPTSWRLDGYSRTHGEPWGALFLDPRLQDAYRVWTRKLYTTRNPFTGLPIAEDPTVAILQVHNEDSVFFWTFGALPDEQKTQAAQLFGDWLTERYGSLQKAAERWPNTSSEFDDFDRGRAGLLGPYEQSRTWGDQRDIRLRDEVEFLAELQRDFYATTGRFLRDELGCRQLLNASNWRTANDERLKAIERWTYAALDIDAENEYFGLDDQHVGEHSNYRIDAGHFLQNRSCLFSPFEHVCNYKSQPGRPFLLTETSWKNPNLYQAEGPFLVALYQSLSSVDGVYWFTALEPEWCVDPRRKMWPSGDSLAHHKWSCSTPMLLGMFPAAAVTFRNGYIAEGSTVARIERTLDSILNRDPPKIDDNEIYQPDWTEAELGSGAREGGRISRSAFLVGAVSERLGAPSNSTEVVDFSSAIDPDAGAIAASNGQAVWNYRLGFCTMDCERAQGVAGFLKDAGGQFRLQDTLIESQDEYAAVSVVSLDGMPLRTSGEVLIQIGSTARLTGWESTASTYEVKGRSVTGEQIGSTGEPPWRVRSTGVRIRLVNDAVTHAYALDANGYPTERAPLVREGSEVSLKAPHDSMYVVLTQRNVEESGPASRTRAALRDNPAGLGSMRNGAGG</sequence>
<feature type="region of interest" description="Disordered" evidence="1">
    <location>
        <begin position="802"/>
        <end position="830"/>
    </location>
</feature>
<dbReference type="Gene3D" id="3.20.20.80">
    <property type="entry name" value="Glycosidases"/>
    <property type="match status" value="1"/>
</dbReference>
<accession>A0A518DAQ4</accession>
<gene>
    <name evidence="2" type="ORF">Pla175_19430</name>
</gene>
<evidence type="ECO:0000256" key="1">
    <source>
        <dbReference type="SAM" id="MobiDB-lite"/>
    </source>
</evidence>